<dbReference type="AlphaFoldDB" id="A0AAD2D8M6"/>
<proteinExistence type="predicted"/>
<reference evidence="1" key="1">
    <citation type="submission" date="2023-07" db="EMBL/GenBank/DDBJ databases">
        <authorList>
            <consortium name="AG Swart"/>
            <person name="Singh M."/>
            <person name="Singh A."/>
            <person name="Seah K."/>
            <person name="Emmerich C."/>
        </authorList>
    </citation>
    <scope>NUCLEOTIDE SEQUENCE</scope>
    <source>
        <strain evidence="1">DP1</strain>
    </source>
</reference>
<keyword evidence="2" id="KW-1185">Reference proteome</keyword>
<evidence type="ECO:0000313" key="1">
    <source>
        <dbReference type="EMBL" id="CAI2384922.1"/>
    </source>
</evidence>
<evidence type="ECO:0000313" key="2">
    <source>
        <dbReference type="Proteomes" id="UP001295684"/>
    </source>
</evidence>
<comment type="caution">
    <text evidence="1">The sequence shown here is derived from an EMBL/GenBank/DDBJ whole genome shotgun (WGS) entry which is preliminary data.</text>
</comment>
<protein>
    <submittedName>
        <fullName evidence="1">Uncharacterized protein</fullName>
    </submittedName>
</protein>
<organism evidence="1 2">
    <name type="scientific">Euplotes crassus</name>
    <dbReference type="NCBI Taxonomy" id="5936"/>
    <lineage>
        <taxon>Eukaryota</taxon>
        <taxon>Sar</taxon>
        <taxon>Alveolata</taxon>
        <taxon>Ciliophora</taxon>
        <taxon>Intramacronucleata</taxon>
        <taxon>Spirotrichea</taxon>
        <taxon>Hypotrichia</taxon>
        <taxon>Euplotida</taxon>
        <taxon>Euplotidae</taxon>
        <taxon>Moneuplotes</taxon>
    </lineage>
</organism>
<dbReference type="Proteomes" id="UP001295684">
    <property type="component" value="Unassembled WGS sequence"/>
</dbReference>
<dbReference type="EMBL" id="CAMPGE010027273">
    <property type="protein sequence ID" value="CAI2384922.1"/>
    <property type="molecule type" value="Genomic_DNA"/>
</dbReference>
<gene>
    <name evidence="1" type="ORF">ECRASSUSDP1_LOCUS26462</name>
</gene>
<accession>A0AAD2D8M6</accession>
<sequence>MSEKTIKLPLLNLRKKKGLFLKGLSSVKTANSSHARNSQCRNLSGMRSITANVSNRSQKEKTPLFGRKGPKLDRKFEKLLKLNHRSALRNLECKLRTYDEFTVSGCNLKKREKGFVDLSCTANADIYQAGERRKSVMRPSKSYLTLPNQATSEPTSSPYNPESEFFPTCKPKVKRKRGSKRRKMTTSLLRTCESHFLEVPIQSEFQLNSYSHPSIFDKDREYC</sequence>
<name>A0AAD2D8M6_EUPCR</name>